<feature type="transmembrane region" description="Helical" evidence="1">
    <location>
        <begin position="9"/>
        <end position="27"/>
    </location>
</feature>
<organism evidence="2 3">
    <name type="scientific">Desmophyllum pertusum</name>
    <dbReference type="NCBI Taxonomy" id="174260"/>
    <lineage>
        <taxon>Eukaryota</taxon>
        <taxon>Metazoa</taxon>
        <taxon>Cnidaria</taxon>
        <taxon>Anthozoa</taxon>
        <taxon>Hexacorallia</taxon>
        <taxon>Scleractinia</taxon>
        <taxon>Caryophylliina</taxon>
        <taxon>Caryophylliidae</taxon>
        <taxon>Desmophyllum</taxon>
    </lineage>
</organism>
<keyword evidence="1" id="KW-1133">Transmembrane helix</keyword>
<sequence>MHPRTGYRRIYLVPLTFIACLSYYFLFQPQKAKEIGVASKREAEDFKIALMKGQNHGFVASTRKNRGKPTGSAVCNVDPAITDCSNMGFAAFLLHTLDHIMLCRALGINRPTVHWRACYSVCSGDPRVNSWDWYFEHVNQGLESKVENVLCPLMINDLGDYLRPILDYSFKNRTDVDGYEHSKIITTQERMRINKLIQQSLGGTSEQKLPSLMSWVERAQLILETLPRPRKIFIASDNNEVIKKFVTYFGKETVFFTDAIRAKRYHSQHAPHDFKFKDNAADPYERQIGTQVLLDILLLAKCDHFLHTESSVASLASYFNPHMASYFLDDTEPVKEQRVDETRQKKQEEFKDLDKILECFQRNYVGSVCSNTAERKF</sequence>
<gene>
    <name evidence="2" type="ORF">OS493_014478</name>
</gene>
<reference evidence="2" key="1">
    <citation type="submission" date="2023-01" db="EMBL/GenBank/DDBJ databases">
        <title>Genome assembly of the deep-sea coral Lophelia pertusa.</title>
        <authorList>
            <person name="Herrera S."/>
            <person name="Cordes E."/>
        </authorList>
    </citation>
    <scope>NUCLEOTIDE SEQUENCE</scope>
    <source>
        <strain evidence="2">USNM1676648</strain>
        <tissue evidence="2">Polyp</tissue>
    </source>
</reference>
<dbReference type="EMBL" id="MU827308">
    <property type="protein sequence ID" value="KAJ7361836.1"/>
    <property type="molecule type" value="Genomic_DNA"/>
</dbReference>
<keyword evidence="3" id="KW-1185">Reference proteome</keyword>
<evidence type="ECO:0000313" key="2">
    <source>
        <dbReference type="EMBL" id="KAJ7361836.1"/>
    </source>
</evidence>
<comment type="caution">
    <text evidence="2">The sequence shown here is derived from an EMBL/GenBank/DDBJ whole genome shotgun (WGS) entry which is preliminary data.</text>
</comment>
<evidence type="ECO:0000313" key="3">
    <source>
        <dbReference type="Proteomes" id="UP001163046"/>
    </source>
</evidence>
<dbReference type="Proteomes" id="UP001163046">
    <property type="component" value="Unassembled WGS sequence"/>
</dbReference>
<dbReference type="PROSITE" id="PS51257">
    <property type="entry name" value="PROKAR_LIPOPROTEIN"/>
    <property type="match status" value="1"/>
</dbReference>
<proteinExistence type="predicted"/>
<name>A0A9X0CL80_9CNID</name>
<keyword evidence="1" id="KW-0812">Transmembrane</keyword>
<dbReference type="Gene3D" id="3.40.50.11350">
    <property type="match status" value="1"/>
</dbReference>
<dbReference type="AlphaFoldDB" id="A0A9X0CL80"/>
<protein>
    <submittedName>
        <fullName evidence="2">Uncharacterized protein</fullName>
    </submittedName>
</protein>
<dbReference type="OrthoDB" id="5958927at2759"/>
<accession>A0A9X0CL80</accession>
<evidence type="ECO:0000256" key="1">
    <source>
        <dbReference type="SAM" id="Phobius"/>
    </source>
</evidence>
<keyword evidence="1" id="KW-0472">Membrane</keyword>